<dbReference type="GO" id="GO:1990904">
    <property type="term" value="C:ribonucleoprotein complex"/>
    <property type="evidence" value="ECO:0007669"/>
    <property type="project" value="UniProtKB-KW"/>
</dbReference>
<evidence type="ECO:0000256" key="3">
    <source>
        <dbReference type="ARBA" id="ARBA00023274"/>
    </source>
</evidence>
<name>A0A2T2NTH0_CORCC</name>
<evidence type="ECO:0000313" key="7">
    <source>
        <dbReference type="Proteomes" id="UP000240883"/>
    </source>
</evidence>
<dbReference type="OrthoDB" id="359154at2759"/>
<dbReference type="GO" id="GO:0003723">
    <property type="term" value="F:RNA binding"/>
    <property type="evidence" value="ECO:0007669"/>
    <property type="project" value="InterPro"/>
</dbReference>
<keyword evidence="4" id="KW-0175">Coiled coil</keyword>
<keyword evidence="7" id="KW-1185">Reference proteome</keyword>
<protein>
    <recommendedName>
        <fullName evidence="8">KOW domain-containing protein</fullName>
    </recommendedName>
</protein>
<evidence type="ECO:0000256" key="4">
    <source>
        <dbReference type="SAM" id="Coils"/>
    </source>
</evidence>
<dbReference type="InterPro" id="IPR014722">
    <property type="entry name" value="Rib_uL2_dom2"/>
</dbReference>
<sequence>MSQLATAPRAQTAKQLQKIKHIKHVESAIRWHERQRRHKRKVADEAREAKKAAIEQVKWHNEHVRNRIWDARRHAREDWKLGPLRPNRAVGDEASRYGALEQDDFRRPDIPIKAQENRNKVQERKGLEIDYPIVINNERYFPFAKDDRVVVMKGKDKFKIGTVESINETSHEVVVKDLNMHYLDGRIFTFSSDDPDFQSKRIKEVPFPIKDIRLVIPYAYTNVVNSSTIQLQREVQEDVIVDKIHMERHTTGIDPFTGIDYGKDAFPEEHQFDPVTGKAIFHRYIAGTRHRIDWPHERADKNEDAGKNLAEEESQGGVRSLLTKARHPIDTYKQWKAKKEPVAEADQAEEETDVEERRIPRGLEEQPAETNDGTDTTIDKVEQGQNLVYSISHPPHPPQLFEELRAELFSMKDVDKDALKTVKEAERLALKEAEEQAKQKLIDSMKTPMQLRWELEQAKKPKYDPKNPTPPSESLLAYLGQHMESNGVKLTQKRRKQTNDAELD</sequence>
<reference evidence="6 7" key="1">
    <citation type="journal article" date="2018" name="Front. Microbiol.">
        <title>Genome-Wide Analysis of Corynespora cassiicola Leaf Fall Disease Putative Effectors.</title>
        <authorList>
            <person name="Lopez D."/>
            <person name="Ribeiro S."/>
            <person name="Label P."/>
            <person name="Fumanal B."/>
            <person name="Venisse J.S."/>
            <person name="Kohler A."/>
            <person name="de Oliveira R.R."/>
            <person name="Labutti K."/>
            <person name="Lipzen A."/>
            <person name="Lail K."/>
            <person name="Bauer D."/>
            <person name="Ohm R.A."/>
            <person name="Barry K.W."/>
            <person name="Spatafora J."/>
            <person name="Grigoriev I.V."/>
            <person name="Martin F.M."/>
            <person name="Pujade-Renaud V."/>
        </authorList>
    </citation>
    <scope>NUCLEOTIDE SEQUENCE [LARGE SCALE GENOMIC DNA]</scope>
    <source>
        <strain evidence="6 7">Philippines</strain>
    </source>
</reference>
<feature type="coiled-coil region" evidence="4">
    <location>
        <begin position="416"/>
        <end position="443"/>
    </location>
</feature>
<dbReference type="PANTHER" id="PTHR12903">
    <property type="entry name" value="MITOCHONDRIAL RIBOSOMAL PROTEIN L24"/>
    <property type="match status" value="1"/>
</dbReference>
<dbReference type="EMBL" id="KZ678133">
    <property type="protein sequence ID" value="PSN68717.1"/>
    <property type="molecule type" value="Genomic_DNA"/>
</dbReference>
<dbReference type="CDD" id="cd06089">
    <property type="entry name" value="KOW_RPL26"/>
    <property type="match status" value="1"/>
</dbReference>
<keyword evidence="2" id="KW-0689">Ribosomal protein</keyword>
<dbReference type="GO" id="GO:0006412">
    <property type="term" value="P:translation"/>
    <property type="evidence" value="ECO:0007669"/>
    <property type="project" value="InterPro"/>
</dbReference>
<evidence type="ECO:0008006" key="8">
    <source>
        <dbReference type="Google" id="ProtNLM"/>
    </source>
</evidence>
<comment type="similarity">
    <text evidence="1">Belongs to the universal ribosomal protein uL24 family.</text>
</comment>
<feature type="region of interest" description="Disordered" evidence="5">
    <location>
        <begin position="295"/>
        <end position="317"/>
    </location>
</feature>
<gene>
    <name evidence="6" type="ORF">BS50DRAFT_675052</name>
</gene>
<dbReference type="Gene3D" id="2.30.30.30">
    <property type="match status" value="1"/>
</dbReference>
<feature type="compositionally biased region" description="Basic and acidic residues" evidence="5">
    <location>
        <begin position="295"/>
        <end position="310"/>
    </location>
</feature>
<dbReference type="GO" id="GO:0003735">
    <property type="term" value="F:structural constituent of ribosome"/>
    <property type="evidence" value="ECO:0007669"/>
    <property type="project" value="InterPro"/>
</dbReference>
<keyword evidence="3" id="KW-0687">Ribonucleoprotein</keyword>
<evidence type="ECO:0000256" key="1">
    <source>
        <dbReference type="ARBA" id="ARBA00010618"/>
    </source>
</evidence>
<dbReference type="AlphaFoldDB" id="A0A2T2NTH0"/>
<feature type="region of interest" description="Disordered" evidence="5">
    <location>
        <begin position="452"/>
        <end position="504"/>
    </location>
</feature>
<feature type="compositionally biased region" description="Basic and acidic residues" evidence="5">
    <location>
        <begin position="355"/>
        <end position="364"/>
    </location>
</feature>
<dbReference type="STRING" id="1448308.A0A2T2NTH0"/>
<dbReference type="SUPFAM" id="SSF50104">
    <property type="entry name" value="Translation proteins SH3-like domain"/>
    <property type="match status" value="1"/>
</dbReference>
<evidence type="ECO:0000256" key="2">
    <source>
        <dbReference type="ARBA" id="ARBA00022980"/>
    </source>
</evidence>
<accession>A0A2T2NTH0</accession>
<dbReference type="InterPro" id="IPR003256">
    <property type="entry name" value="Ribosomal_uL24"/>
</dbReference>
<evidence type="ECO:0000313" key="6">
    <source>
        <dbReference type="EMBL" id="PSN68717.1"/>
    </source>
</evidence>
<organism evidence="6 7">
    <name type="scientific">Corynespora cassiicola Philippines</name>
    <dbReference type="NCBI Taxonomy" id="1448308"/>
    <lineage>
        <taxon>Eukaryota</taxon>
        <taxon>Fungi</taxon>
        <taxon>Dikarya</taxon>
        <taxon>Ascomycota</taxon>
        <taxon>Pezizomycotina</taxon>
        <taxon>Dothideomycetes</taxon>
        <taxon>Pleosporomycetidae</taxon>
        <taxon>Pleosporales</taxon>
        <taxon>Corynesporascaceae</taxon>
        <taxon>Corynespora</taxon>
    </lineage>
</organism>
<dbReference type="InterPro" id="IPR008991">
    <property type="entry name" value="Translation_prot_SH3-like_sf"/>
</dbReference>
<feature type="compositionally biased region" description="Basic and acidic residues" evidence="5">
    <location>
        <begin position="453"/>
        <end position="465"/>
    </location>
</feature>
<dbReference type="Proteomes" id="UP000240883">
    <property type="component" value="Unassembled WGS sequence"/>
</dbReference>
<evidence type="ECO:0000256" key="5">
    <source>
        <dbReference type="SAM" id="MobiDB-lite"/>
    </source>
</evidence>
<proteinExistence type="inferred from homology"/>
<dbReference type="GO" id="GO:0005840">
    <property type="term" value="C:ribosome"/>
    <property type="evidence" value="ECO:0007669"/>
    <property type="project" value="UniProtKB-KW"/>
</dbReference>
<dbReference type="InterPro" id="IPR041988">
    <property type="entry name" value="Ribosomal_uL24_KOW"/>
</dbReference>
<feature type="region of interest" description="Disordered" evidence="5">
    <location>
        <begin position="336"/>
        <end position="377"/>
    </location>
</feature>